<evidence type="ECO:0000313" key="1">
    <source>
        <dbReference type="EMBL" id="SPF39325.1"/>
    </source>
</evidence>
<gene>
    <name evidence="1" type="ORF">SBA1_270040</name>
</gene>
<proteinExistence type="predicted"/>
<dbReference type="EMBL" id="OMOD01000119">
    <property type="protein sequence ID" value="SPF39325.1"/>
    <property type="molecule type" value="Genomic_DNA"/>
</dbReference>
<protein>
    <submittedName>
        <fullName evidence="1">Uncharacterized protein</fullName>
    </submittedName>
</protein>
<dbReference type="AlphaFoldDB" id="A0A2U3KI27"/>
<evidence type="ECO:0000313" key="2">
    <source>
        <dbReference type="Proteomes" id="UP000238701"/>
    </source>
</evidence>
<organism evidence="1 2">
    <name type="scientific">Candidatus Sulfotelmatobacter kueseliae</name>
    <dbReference type="NCBI Taxonomy" id="2042962"/>
    <lineage>
        <taxon>Bacteria</taxon>
        <taxon>Pseudomonadati</taxon>
        <taxon>Acidobacteriota</taxon>
        <taxon>Terriglobia</taxon>
        <taxon>Terriglobales</taxon>
        <taxon>Candidatus Korobacteraceae</taxon>
        <taxon>Candidatus Sulfotelmatobacter</taxon>
    </lineage>
</organism>
<sequence length="219" mass="23885">MSRGKCLPQHRDGRVGQRFPIFICNPAAHHGRGLHADLQILEFLPGCQSQYPPVAARVMFIRFQKPGPLGKQTIASGNDALNPEDSVCAGHGGVVPASGLALGNQLDHRFLDRLAARLFGDDSTDHGGARGSCGIGWNLGRRTGADENNRETCKNRFHGLGSKGWEVNCGRGDRPHSPYFILNLPPAQAQFQPAFGMFEARFAPPIDHGLRRFQGLDKQ</sequence>
<name>A0A2U3KI27_9BACT</name>
<reference evidence="2" key="1">
    <citation type="submission" date="2018-02" db="EMBL/GenBank/DDBJ databases">
        <authorList>
            <person name="Hausmann B."/>
        </authorList>
    </citation>
    <scope>NUCLEOTIDE SEQUENCE [LARGE SCALE GENOMIC DNA]</scope>
    <source>
        <strain evidence="2">Peat soil MAG SbA1</strain>
    </source>
</reference>
<accession>A0A2U3KI27</accession>
<dbReference type="Proteomes" id="UP000238701">
    <property type="component" value="Unassembled WGS sequence"/>
</dbReference>